<feature type="compositionally biased region" description="Polar residues" evidence="1">
    <location>
        <begin position="1"/>
        <end position="10"/>
    </location>
</feature>
<dbReference type="AlphaFoldDB" id="A0A402D4D3"/>
<sequence length="63" mass="6760">MSEQNTSNPSDKSEADRTAGHQPGNTRSGIKKTKEPTPPNSGSGITHPIKKKEGKQSTDNKDK</sequence>
<accession>A0A402D4D3</accession>
<organism evidence="2 3">
    <name type="scientific">Capsulimonas corticalis</name>
    <dbReference type="NCBI Taxonomy" id="2219043"/>
    <lineage>
        <taxon>Bacteria</taxon>
        <taxon>Bacillati</taxon>
        <taxon>Armatimonadota</taxon>
        <taxon>Armatimonadia</taxon>
        <taxon>Capsulimonadales</taxon>
        <taxon>Capsulimonadaceae</taxon>
        <taxon>Capsulimonas</taxon>
    </lineage>
</organism>
<gene>
    <name evidence="2" type="ORF">CCAX7_12420</name>
</gene>
<feature type="region of interest" description="Disordered" evidence="1">
    <location>
        <begin position="1"/>
        <end position="63"/>
    </location>
</feature>
<dbReference type="Proteomes" id="UP000287394">
    <property type="component" value="Chromosome"/>
</dbReference>
<evidence type="ECO:0000313" key="3">
    <source>
        <dbReference type="Proteomes" id="UP000287394"/>
    </source>
</evidence>
<dbReference type="RefSeq" id="WP_125206296.1">
    <property type="nucleotide sequence ID" value="NZ_AP025739.1"/>
</dbReference>
<keyword evidence="3" id="KW-1185">Reference proteome</keyword>
<evidence type="ECO:0000313" key="2">
    <source>
        <dbReference type="EMBL" id="BDI29191.1"/>
    </source>
</evidence>
<reference evidence="2 3" key="1">
    <citation type="journal article" date="2019" name="Int. J. Syst. Evol. Microbiol.">
        <title>Capsulimonas corticalis gen. nov., sp. nov., an aerobic capsulated bacterium, of a novel bacterial order, Capsulimonadales ord. nov., of the class Armatimonadia of the phylum Armatimonadetes.</title>
        <authorList>
            <person name="Li J."/>
            <person name="Kudo C."/>
            <person name="Tonouchi A."/>
        </authorList>
    </citation>
    <scope>NUCLEOTIDE SEQUENCE [LARGE SCALE GENOMIC DNA]</scope>
    <source>
        <strain evidence="2 3">AX-7</strain>
    </source>
</reference>
<protein>
    <submittedName>
        <fullName evidence="2">Uncharacterized protein</fullName>
    </submittedName>
</protein>
<name>A0A402D4D3_9BACT</name>
<dbReference type="EMBL" id="AP025739">
    <property type="protein sequence ID" value="BDI29191.1"/>
    <property type="molecule type" value="Genomic_DNA"/>
</dbReference>
<feature type="compositionally biased region" description="Basic and acidic residues" evidence="1">
    <location>
        <begin position="54"/>
        <end position="63"/>
    </location>
</feature>
<evidence type="ECO:0000256" key="1">
    <source>
        <dbReference type="SAM" id="MobiDB-lite"/>
    </source>
</evidence>
<dbReference type="KEGG" id="ccot:CCAX7_12420"/>
<proteinExistence type="predicted"/>